<dbReference type="SMART" id="SM00220">
    <property type="entry name" value="S_TKc"/>
    <property type="match status" value="1"/>
</dbReference>
<evidence type="ECO:0000256" key="7">
    <source>
        <dbReference type="ARBA" id="ARBA00047899"/>
    </source>
</evidence>
<dbReference type="InterPro" id="IPR051131">
    <property type="entry name" value="NEK_Ser/Thr_kinase_NIMA"/>
</dbReference>
<evidence type="ECO:0000256" key="6">
    <source>
        <dbReference type="ARBA" id="ARBA00022840"/>
    </source>
</evidence>
<keyword evidence="3 11" id="KW-0808">Transferase</keyword>
<feature type="region of interest" description="Disordered" evidence="9">
    <location>
        <begin position="289"/>
        <end position="315"/>
    </location>
</feature>
<protein>
    <recommendedName>
        <fullName evidence="1">non-specific serine/threonine protein kinase</fullName>
        <ecNumber evidence="1">2.7.11.1</ecNumber>
    </recommendedName>
</protein>
<feature type="compositionally biased region" description="Low complexity" evidence="9">
    <location>
        <begin position="575"/>
        <end position="590"/>
    </location>
</feature>
<keyword evidence="6" id="KW-0067">ATP-binding</keyword>
<sequence length="633" mass="70214">MQSQIGDFDIKHVLGTGAFGQTYKVIRYADQQVYCMKRINITALNPKQQQVAIHEAITLASIDSPYVTGYYDSFIEQGFLLIIMEYCGGGTLATFIEDHKKNKNPLPEAEIWRLFFEIAFGLFKMHSLKIIHRDMKSENVFLSDDGHVKIGDLGVAKQLQTNSYAETVVGTPYYLSPELLRNEKYTNKTDVWALGCILYELATFERPFEANNLQALISKITSEDPAQLSQSGIWKDLSVDCPYSQTLHSIIQLLLRKDHTLRPTIADLFQFPQIVTQANELGFILPEVKKKNTTSPKPSREGTSRSDTRKDEEPNRLAMTSFVPHYPSEQGKQVNLASTSPFTASEKKRSSDDAPPVTPTYEDDFEDLSNDGSEAFPMRRPDETEFEDLAPDESEDQTLSVDYSEKSDRSPKSTPKLKTHTPHTLSTTSNKPDTVNLQASRADKKPKTAPKQEEKKEDDDVLGLSISGTSVTYAHRPSHSSLASSHTPSSSITPTITSATKRAQTGTGGIRNDKKKGSLPTQSPKAKRAATANGTSVKSHNLSKESQDERRMNPRRGQKDSKPSPVLPGADLRDPSSPQSNSPVSSKSPSIGKDRRKMGEGDHSDTVGSTDKPSRIPTLRHSTLRAYSSTSKR</sequence>
<evidence type="ECO:0000313" key="11">
    <source>
        <dbReference type="EMBL" id="KAK2958451.1"/>
    </source>
</evidence>
<evidence type="ECO:0000256" key="2">
    <source>
        <dbReference type="ARBA" id="ARBA00022527"/>
    </source>
</evidence>
<evidence type="ECO:0000313" key="12">
    <source>
        <dbReference type="Proteomes" id="UP001281761"/>
    </source>
</evidence>
<dbReference type="GO" id="GO:0004674">
    <property type="term" value="F:protein serine/threonine kinase activity"/>
    <property type="evidence" value="ECO:0007669"/>
    <property type="project" value="UniProtKB-EC"/>
</dbReference>
<evidence type="ECO:0000256" key="8">
    <source>
        <dbReference type="ARBA" id="ARBA00048679"/>
    </source>
</evidence>
<dbReference type="InterPro" id="IPR011009">
    <property type="entry name" value="Kinase-like_dom_sf"/>
</dbReference>
<dbReference type="EMBL" id="JARBJD010000037">
    <property type="protein sequence ID" value="KAK2958451.1"/>
    <property type="molecule type" value="Genomic_DNA"/>
</dbReference>
<keyword evidence="12" id="KW-1185">Reference proteome</keyword>
<dbReference type="Pfam" id="PF00069">
    <property type="entry name" value="Pkinase"/>
    <property type="match status" value="1"/>
</dbReference>
<reference evidence="11 12" key="1">
    <citation type="journal article" date="2022" name="bioRxiv">
        <title>Genomics of Preaxostyla Flagellates Illuminates Evolutionary Transitions and the Path Towards Mitochondrial Loss.</title>
        <authorList>
            <person name="Novak L.V.F."/>
            <person name="Treitli S.C."/>
            <person name="Pyrih J."/>
            <person name="Halakuc P."/>
            <person name="Pipaliya S.V."/>
            <person name="Vacek V."/>
            <person name="Brzon O."/>
            <person name="Soukal P."/>
            <person name="Eme L."/>
            <person name="Dacks J.B."/>
            <person name="Karnkowska A."/>
            <person name="Elias M."/>
            <person name="Hampl V."/>
        </authorList>
    </citation>
    <scope>NUCLEOTIDE SEQUENCE [LARGE SCALE GENOMIC DNA]</scope>
    <source>
        <strain evidence="11">NAU3</strain>
        <tissue evidence="11">Gut</tissue>
    </source>
</reference>
<feature type="compositionally biased region" description="Acidic residues" evidence="9">
    <location>
        <begin position="384"/>
        <end position="396"/>
    </location>
</feature>
<feature type="domain" description="Protein kinase" evidence="10">
    <location>
        <begin position="8"/>
        <end position="274"/>
    </location>
</feature>
<evidence type="ECO:0000259" key="10">
    <source>
        <dbReference type="PROSITE" id="PS50011"/>
    </source>
</evidence>
<gene>
    <name evidence="11" type="ORF">BLNAU_6485</name>
</gene>
<feature type="compositionally biased region" description="Basic and acidic residues" evidence="9">
    <location>
        <begin position="298"/>
        <end position="315"/>
    </location>
</feature>
<evidence type="ECO:0000256" key="4">
    <source>
        <dbReference type="ARBA" id="ARBA00022741"/>
    </source>
</evidence>
<accession>A0ABQ9Y3X0</accession>
<dbReference type="CDD" id="cd08215">
    <property type="entry name" value="STKc_Nek"/>
    <property type="match status" value="1"/>
</dbReference>
<name>A0ABQ9Y3X0_9EUKA</name>
<keyword evidence="5 11" id="KW-0418">Kinase</keyword>
<dbReference type="Proteomes" id="UP001281761">
    <property type="component" value="Unassembled WGS sequence"/>
</dbReference>
<feature type="region of interest" description="Disordered" evidence="9">
    <location>
        <begin position="340"/>
        <end position="633"/>
    </location>
</feature>
<feature type="compositionally biased region" description="Low complexity" evidence="9">
    <location>
        <begin position="479"/>
        <end position="500"/>
    </location>
</feature>
<dbReference type="SUPFAM" id="SSF56112">
    <property type="entry name" value="Protein kinase-like (PK-like)"/>
    <property type="match status" value="1"/>
</dbReference>
<evidence type="ECO:0000256" key="1">
    <source>
        <dbReference type="ARBA" id="ARBA00012513"/>
    </source>
</evidence>
<dbReference type="Gene3D" id="1.10.510.10">
    <property type="entry name" value="Transferase(Phosphotransferase) domain 1"/>
    <property type="match status" value="1"/>
</dbReference>
<feature type="compositionally biased region" description="Basic and acidic residues" evidence="9">
    <location>
        <begin position="542"/>
        <end position="562"/>
    </location>
</feature>
<evidence type="ECO:0000256" key="5">
    <source>
        <dbReference type="ARBA" id="ARBA00022777"/>
    </source>
</evidence>
<feature type="compositionally biased region" description="Polar residues" evidence="9">
    <location>
        <begin position="422"/>
        <end position="439"/>
    </location>
</feature>
<organism evidence="11 12">
    <name type="scientific">Blattamonas nauphoetae</name>
    <dbReference type="NCBI Taxonomy" id="2049346"/>
    <lineage>
        <taxon>Eukaryota</taxon>
        <taxon>Metamonada</taxon>
        <taxon>Preaxostyla</taxon>
        <taxon>Oxymonadida</taxon>
        <taxon>Blattamonas</taxon>
    </lineage>
</organism>
<comment type="catalytic activity">
    <reaction evidence="8">
        <text>L-seryl-[protein] + ATP = O-phospho-L-seryl-[protein] + ADP + H(+)</text>
        <dbReference type="Rhea" id="RHEA:17989"/>
        <dbReference type="Rhea" id="RHEA-COMP:9863"/>
        <dbReference type="Rhea" id="RHEA-COMP:11604"/>
        <dbReference type="ChEBI" id="CHEBI:15378"/>
        <dbReference type="ChEBI" id="CHEBI:29999"/>
        <dbReference type="ChEBI" id="CHEBI:30616"/>
        <dbReference type="ChEBI" id="CHEBI:83421"/>
        <dbReference type="ChEBI" id="CHEBI:456216"/>
        <dbReference type="EC" id="2.7.11.1"/>
    </reaction>
</comment>
<comment type="catalytic activity">
    <reaction evidence="7">
        <text>L-threonyl-[protein] + ATP = O-phospho-L-threonyl-[protein] + ADP + H(+)</text>
        <dbReference type="Rhea" id="RHEA:46608"/>
        <dbReference type="Rhea" id="RHEA-COMP:11060"/>
        <dbReference type="Rhea" id="RHEA-COMP:11605"/>
        <dbReference type="ChEBI" id="CHEBI:15378"/>
        <dbReference type="ChEBI" id="CHEBI:30013"/>
        <dbReference type="ChEBI" id="CHEBI:30616"/>
        <dbReference type="ChEBI" id="CHEBI:61977"/>
        <dbReference type="ChEBI" id="CHEBI:456216"/>
        <dbReference type="EC" id="2.7.11.1"/>
    </reaction>
</comment>
<dbReference type="InterPro" id="IPR000719">
    <property type="entry name" value="Prot_kinase_dom"/>
</dbReference>
<keyword evidence="4" id="KW-0547">Nucleotide-binding</keyword>
<dbReference type="Gene3D" id="3.30.200.20">
    <property type="entry name" value="Phosphorylase Kinase, domain 1"/>
    <property type="match status" value="1"/>
</dbReference>
<dbReference type="PANTHER" id="PTHR44899">
    <property type="entry name" value="CAMK FAMILY PROTEIN KINASE"/>
    <property type="match status" value="1"/>
</dbReference>
<dbReference type="PANTHER" id="PTHR44899:SF3">
    <property type="entry name" value="SERINE_THREONINE-PROTEIN KINASE NEK1"/>
    <property type="match status" value="1"/>
</dbReference>
<dbReference type="EC" id="2.7.11.1" evidence="1"/>
<dbReference type="InterPro" id="IPR008271">
    <property type="entry name" value="Ser/Thr_kinase_AS"/>
</dbReference>
<keyword evidence="2" id="KW-0723">Serine/threonine-protein kinase</keyword>
<evidence type="ECO:0000256" key="3">
    <source>
        <dbReference type="ARBA" id="ARBA00022679"/>
    </source>
</evidence>
<evidence type="ECO:0000256" key="9">
    <source>
        <dbReference type="SAM" id="MobiDB-lite"/>
    </source>
</evidence>
<comment type="caution">
    <text evidence="11">The sequence shown here is derived from an EMBL/GenBank/DDBJ whole genome shotgun (WGS) entry which is preliminary data.</text>
</comment>
<proteinExistence type="predicted"/>
<dbReference type="PROSITE" id="PS50011">
    <property type="entry name" value="PROTEIN_KINASE_DOM"/>
    <property type="match status" value="1"/>
</dbReference>
<feature type="compositionally biased region" description="Basic and acidic residues" evidence="9">
    <location>
        <begin position="441"/>
        <end position="455"/>
    </location>
</feature>
<dbReference type="PROSITE" id="PS00108">
    <property type="entry name" value="PROTEIN_KINASE_ST"/>
    <property type="match status" value="1"/>
</dbReference>